<keyword evidence="2" id="KW-1185">Reference proteome</keyword>
<name>A0A1U7PWH4_9FLAO</name>
<accession>A0A1U7PWH4</accession>
<protein>
    <submittedName>
        <fullName evidence="1">Uncharacterized protein</fullName>
    </submittedName>
</protein>
<dbReference type="EMBL" id="FTPU01000034">
    <property type="protein sequence ID" value="SIT97906.1"/>
    <property type="molecule type" value="Genomic_DNA"/>
</dbReference>
<dbReference type="Proteomes" id="UP000187261">
    <property type="component" value="Unassembled WGS sequence"/>
</dbReference>
<sequence>MIMNGIKFIFVLLLLPLSLYSQKVDYIYSNFNGYWNTGMSTTPINNDCELLAFRYNNGTNTLVYATGVNNAILTNNNVSYQNTRFRSLPIKDIVFPANAAGEPISGSGGPFLFAFASGIDGNVSQALKPPFNFPDYKISVALNRGERGLGLGAALTNVPSTTPLVITLQNNLDYTKISDGIPDLFFTQQADPGTNGFDQVWFEDANGNMIGNSVTINFSSNSQNPAVGKWNIDFYEIKQNTPVWNTNSPRDIRLFATDLSSFGLSASNYSSVKTLKYRFNGQSDPGILAYNEDTFHFFLANDDYATTNPGTSVNIPVLNNDLFNSANPPTLTIFVPPAEGTAVVSGNQIIFTAAAASQTNKTIVFEYQICDSNQCDNAKVTVTIPGGYCTKPFNSAVADSYAKVGISTQATPVGTWPLSVPNAFLTLESKNKGLVLTRTTPSAVPAANLVEGMLIYDTAEKCVKLYNGTSWHCIQRICID</sequence>
<dbReference type="Pfam" id="PF17963">
    <property type="entry name" value="Big_9"/>
    <property type="match status" value="1"/>
</dbReference>
<evidence type="ECO:0000313" key="1">
    <source>
        <dbReference type="EMBL" id="SIT97906.1"/>
    </source>
</evidence>
<dbReference type="AlphaFoldDB" id="A0A1U7PWH4"/>
<gene>
    <name evidence="1" type="ORF">SAMN05660493_02637</name>
</gene>
<proteinExistence type="predicted"/>
<reference evidence="2" key="1">
    <citation type="submission" date="2016-10" db="EMBL/GenBank/DDBJ databases">
        <authorList>
            <person name="Varghese N."/>
            <person name="Submissions S."/>
        </authorList>
    </citation>
    <scope>NUCLEOTIDE SEQUENCE [LARGE SCALE GENOMIC DNA]</scope>
    <source>
        <strain evidence="2">DSM 19482</strain>
    </source>
</reference>
<dbReference type="STRING" id="1121284.SAMN05660493_02637"/>
<evidence type="ECO:0000313" key="2">
    <source>
        <dbReference type="Proteomes" id="UP000187261"/>
    </source>
</evidence>
<organism evidence="1 2">
    <name type="scientific">Epilithonimonas bovis DSM 19482</name>
    <dbReference type="NCBI Taxonomy" id="1121284"/>
    <lineage>
        <taxon>Bacteria</taxon>
        <taxon>Pseudomonadati</taxon>
        <taxon>Bacteroidota</taxon>
        <taxon>Flavobacteriia</taxon>
        <taxon>Flavobacteriales</taxon>
        <taxon>Weeksellaceae</taxon>
        <taxon>Chryseobacterium group</taxon>
        <taxon>Epilithonimonas</taxon>
    </lineage>
</organism>